<dbReference type="InParanoid" id="A0A1Y1YVX7"/>
<feature type="domain" description="OTU" evidence="2">
    <location>
        <begin position="161"/>
        <end position="298"/>
    </location>
</feature>
<feature type="region of interest" description="Disordered" evidence="1">
    <location>
        <begin position="100"/>
        <end position="122"/>
    </location>
</feature>
<dbReference type="Proteomes" id="UP000193498">
    <property type="component" value="Unassembled WGS sequence"/>
</dbReference>
<keyword evidence="4" id="KW-1185">Reference proteome</keyword>
<dbReference type="GO" id="GO:0004843">
    <property type="term" value="F:cysteine-type deubiquitinase activity"/>
    <property type="evidence" value="ECO:0007669"/>
    <property type="project" value="TreeGrafter"/>
</dbReference>
<dbReference type="PANTHER" id="PTHR12419:SF10">
    <property type="entry name" value="DEUBIQUITINASE OTUD6B"/>
    <property type="match status" value="1"/>
</dbReference>
<sequence length="301" mass="34226">MVSETLEEIQSRHKKENKELQNKLTALKKTATKGDKKKKKEVQVEMAQLEQEVQQRHEQELKDFMVRGDNGAEDRAEEIPEGDNGIQKMTENLTIEDAGNVENTPTVEGKGKKNRSKARKDRKAAKILQMQQEAEEEAATMDNVQEREKIAFDELLQTIGFSMKEVTADGHCLYNAVADQLNSLYNIKVSYGDLRKQTAEYLSNNKADFLPFMTNNNGDMMSDDEFNTYCDDLKNTAVWGGQQEIVAMSKVYQVPIYVYQVGIPTLKISEEIAKEPLRISYHLHAFGLGEHYNSLHKKTAA</sequence>
<dbReference type="FunCoup" id="A0A1Y1YVX7">
    <property type="interactions" value="493"/>
</dbReference>
<dbReference type="InterPro" id="IPR003323">
    <property type="entry name" value="OTU_dom"/>
</dbReference>
<dbReference type="GO" id="GO:0016579">
    <property type="term" value="P:protein deubiquitination"/>
    <property type="evidence" value="ECO:0007669"/>
    <property type="project" value="TreeGrafter"/>
</dbReference>
<dbReference type="PROSITE" id="PS50802">
    <property type="entry name" value="OTU"/>
    <property type="match status" value="1"/>
</dbReference>
<evidence type="ECO:0000313" key="4">
    <source>
        <dbReference type="Proteomes" id="UP000193498"/>
    </source>
</evidence>
<feature type="region of interest" description="Disordered" evidence="1">
    <location>
        <begin position="1"/>
        <end position="39"/>
    </location>
</feature>
<feature type="compositionally biased region" description="Basic residues" evidence="1">
    <location>
        <begin position="112"/>
        <end position="122"/>
    </location>
</feature>
<protein>
    <submittedName>
        <fullName evidence="3">OTU-domain-containing protein</fullName>
    </submittedName>
</protein>
<dbReference type="InterPro" id="IPR038765">
    <property type="entry name" value="Papain-like_cys_pep_sf"/>
</dbReference>
<dbReference type="PANTHER" id="PTHR12419">
    <property type="entry name" value="OTU DOMAIN CONTAINING PROTEIN"/>
    <property type="match status" value="1"/>
</dbReference>
<dbReference type="Gene3D" id="3.90.70.80">
    <property type="match status" value="1"/>
</dbReference>
<gene>
    <name evidence="3" type="ORF">K493DRAFT_255144</name>
</gene>
<dbReference type="SUPFAM" id="SSF54001">
    <property type="entry name" value="Cysteine proteinases"/>
    <property type="match status" value="1"/>
</dbReference>
<reference evidence="3 4" key="1">
    <citation type="submission" date="2016-07" db="EMBL/GenBank/DDBJ databases">
        <title>Pervasive Adenine N6-methylation of Active Genes in Fungi.</title>
        <authorList>
            <consortium name="DOE Joint Genome Institute"/>
            <person name="Mondo S.J."/>
            <person name="Dannebaum R.O."/>
            <person name="Kuo R.C."/>
            <person name="Labutti K."/>
            <person name="Haridas S."/>
            <person name="Kuo A."/>
            <person name="Salamov A."/>
            <person name="Ahrendt S.R."/>
            <person name="Lipzen A."/>
            <person name="Sullivan W."/>
            <person name="Andreopoulos W.B."/>
            <person name="Clum A."/>
            <person name="Lindquist E."/>
            <person name="Daum C."/>
            <person name="Ramamoorthy G.K."/>
            <person name="Gryganskyi A."/>
            <person name="Culley D."/>
            <person name="Magnuson J.K."/>
            <person name="James T.Y."/>
            <person name="O'Malley M.A."/>
            <person name="Stajich J.E."/>
            <person name="Spatafora J.W."/>
            <person name="Visel A."/>
            <person name="Grigoriev I.V."/>
        </authorList>
    </citation>
    <scope>NUCLEOTIDE SEQUENCE [LARGE SCALE GENOMIC DNA]</scope>
    <source>
        <strain evidence="3 4">CBS 931.73</strain>
    </source>
</reference>
<dbReference type="EMBL" id="MCFE01000061">
    <property type="protein sequence ID" value="ORY02096.1"/>
    <property type="molecule type" value="Genomic_DNA"/>
</dbReference>
<dbReference type="InterPro" id="IPR050704">
    <property type="entry name" value="Peptidase_C85-like"/>
</dbReference>
<comment type="caution">
    <text evidence="3">The sequence shown here is derived from an EMBL/GenBank/DDBJ whole genome shotgun (WGS) entry which is preliminary data.</text>
</comment>
<dbReference type="STRING" id="1314790.A0A1Y1YVX7"/>
<dbReference type="AlphaFoldDB" id="A0A1Y1YVX7"/>
<name>A0A1Y1YVX7_9FUNG</name>
<proteinExistence type="predicted"/>
<dbReference type="Pfam" id="PF02338">
    <property type="entry name" value="OTU"/>
    <property type="match status" value="1"/>
</dbReference>
<accession>A0A1Y1YVX7</accession>
<evidence type="ECO:0000259" key="2">
    <source>
        <dbReference type="PROSITE" id="PS50802"/>
    </source>
</evidence>
<evidence type="ECO:0000313" key="3">
    <source>
        <dbReference type="EMBL" id="ORY02096.1"/>
    </source>
</evidence>
<dbReference type="OrthoDB" id="415023at2759"/>
<evidence type="ECO:0000256" key="1">
    <source>
        <dbReference type="SAM" id="MobiDB-lite"/>
    </source>
</evidence>
<dbReference type="CDD" id="cd22748">
    <property type="entry name" value="OTU_OTUD6-like"/>
    <property type="match status" value="1"/>
</dbReference>
<organism evidence="3 4">
    <name type="scientific">Basidiobolus meristosporus CBS 931.73</name>
    <dbReference type="NCBI Taxonomy" id="1314790"/>
    <lineage>
        <taxon>Eukaryota</taxon>
        <taxon>Fungi</taxon>
        <taxon>Fungi incertae sedis</taxon>
        <taxon>Zoopagomycota</taxon>
        <taxon>Entomophthoromycotina</taxon>
        <taxon>Basidiobolomycetes</taxon>
        <taxon>Basidiobolales</taxon>
        <taxon>Basidiobolaceae</taxon>
        <taxon>Basidiobolus</taxon>
    </lineage>
</organism>